<dbReference type="Pfam" id="PF00651">
    <property type="entry name" value="BTB"/>
    <property type="match status" value="1"/>
</dbReference>
<reference evidence="4 5" key="1">
    <citation type="submission" date="2024-01" db="EMBL/GenBank/DDBJ databases">
        <title>Genome assemblies of Stephania.</title>
        <authorList>
            <person name="Yang L."/>
        </authorList>
    </citation>
    <scope>NUCLEOTIDE SEQUENCE [LARGE SCALE GENOMIC DNA]</scope>
    <source>
        <strain evidence="4">QJT</strain>
        <tissue evidence="4">Leaf</tissue>
    </source>
</reference>
<evidence type="ECO:0000313" key="4">
    <source>
        <dbReference type="EMBL" id="KAK9096217.1"/>
    </source>
</evidence>
<dbReference type="CDD" id="cd18186">
    <property type="entry name" value="BTB_POZ_ZBTB_KLHL-like"/>
    <property type="match status" value="1"/>
</dbReference>
<evidence type="ECO:0000256" key="2">
    <source>
        <dbReference type="SAM" id="Coils"/>
    </source>
</evidence>
<name>A0AAP0EQM5_9MAGN</name>
<comment type="caution">
    <text evidence="4">The sequence shown here is derived from an EMBL/GenBank/DDBJ whole genome shotgun (WGS) entry which is preliminary data.</text>
</comment>
<sequence>MDNFGSWARWEPPHLLECKRCKGLFYPHLLGNTTCKQCIDKEVSKLKTKEAENLKLEVEVLKREKEELESKVEFLRYSSLSDHDPYNPHDDWTSSYATDVVLIASDDPGPVNYVHAHKAILTNKSAVLRAMFRNEMEEKQTNTIKIREVSQRDLCAFVKYLYSAEVNLIDNQMAQNLLILGEKYKVNHLKARCENFLRSN</sequence>
<organism evidence="4 5">
    <name type="scientific">Stephania japonica</name>
    <dbReference type="NCBI Taxonomy" id="461633"/>
    <lineage>
        <taxon>Eukaryota</taxon>
        <taxon>Viridiplantae</taxon>
        <taxon>Streptophyta</taxon>
        <taxon>Embryophyta</taxon>
        <taxon>Tracheophyta</taxon>
        <taxon>Spermatophyta</taxon>
        <taxon>Magnoliopsida</taxon>
        <taxon>Ranunculales</taxon>
        <taxon>Menispermaceae</taxon>
        <taxon>Menispermoideae</taxon>
        <taxon>Cissampelideae</taxon>
        <taxon>Stephania</taxon>
    </lineage>
</organism>
<comment type="pathway">
    <text evidence="1">Protein modification; protein ubiquitination.</text>
</comment>
<gene>
    <name evidence="4" type="ORF">Sjap_021714</name>
</gene>
<dbReference type="AlphaFoldDB" id="A0AAP0EQM5"/>
<evidence type="ECO:0000259" key="3">
    <source>
        <dbReference type="PROSITE" id="PS50097"/>
    </source>
</evidence>
<protein>
    <recommendedName>
        <fullName evidence="3">BTB domain-containing protein</fullName>
    </recommendedName>
</protein>
<proteinExistence type="predicted"/>
<dbReference type="PROSITE" id="PS50097">
    <property type="entry name" value="BTB"/>
    <property type="match status" value="1"/>
</dbReference>
<accession>A0AAP0EQM5</accession>
<evidence type="ECO:0000256" key="1">
    <source>
        <dbReference type="ARBA" id="ARBA00004906"/>
    </source>
</evidence>
<dbReference type="Gene3D" id="3.30.710.10">
    <property type="entry name" value="Potassium Channel Kv1.1, Chain A"/>
    <property type="match status" value="1"/>
</dbReference>
<dbReference type="InterPro" id="IPR011333">
    <property type="entry name" value="SKP1/BTB/POZ_sf"/>
</dbReference>
<evidence type="ECO:0000313" key="5">
    <source>
        <dbReference type="Proteomes" id="UP001417504"/>
    </source>
</evidence>
<dbReference type="InterPro" id="IPR000210">
    <property type="entry name" value="BTB/POZ_dom"/>
</dbReference>
<feature type="domain" description="BTB" evidence="3">
    <location>
        <begin position="98"/>
        <end position="170"/>
    </location>
</feature>
<dbReference type="PANTHER" id="PTHR24413">
    <property type="entry name" value="SPECKLE-TYPE POZ PROTEIN"/>
    <property type="match status" value="1"/>
</dbReference>
<dbReference type="EMBL" id="JBBNAE010000009">
    <property type="protein sequence ID" value="KAK9096217.1"/>
    <property type="molecule type" value="Genomic_DNA"/>
</dbReference>
<dbReference type="Proteomes" id="UP001417504">
    <property type="component" value="Unassembled WGS sequence"/>
</dbReference>
<keyword evidence="2" id="KW-0175">Coiled coil</keyword>
<dbReference type="SMART" id="SM00225">
    <property type="entry name" value="BTB"/>
    <property type="match status" value="1"/>
</dbReference>
<dbReference type="SUPFAM" id="SSF54695">
    <property type="entry name" value="POZ domain"/>
    <property type="match status" value="1"/>
</dbReference>
<feature type="coiled-coil region" evidence="2">
    <location>
        <begin position="39"/>
        <end position="78"/>
    </location>
</feature>
<keyword evidence="5" id="KW-1185">Reference proteome</keyword>